<protein>
    <submittedName>
        <fullName evidence="2">Uncharacterized protein</fullName>
    </submittedName>
</protein>
<evidence type="ECO:0000313" key="2">
    <source>
        <dbReference type="EMBL" id="KAK1427561.1"/>
    </source>
</evidence>
<dbReference type="AlphaFoldDB" id="A0AAD8P0I7"/>
<sequence length="68" mass="7266">MAANVFAEAQESDAASTNPSASLTSAQYNELLKLLQHNVSLSQPAEQTNSINYANFADPFSEEASGSW</sequence>
<proteinExistence type="predicted"/>
<reference evidence="2" key="1">
    <citation type="journal article" date="2023" name="bioRxiv">
        <title>Improved chromosome-level genome assembly for marigold (Tagetes erecta).</title>
        <authorList>
            <person name="Jiang F."/>
            <person name="Yuan L."/>
            <person name="Wang S."/>
            <person name="Wang H."/>
            <person name="Xu D."/>
            <person name="Wang A."/>
            <person name="Fan W."/>
        </authorList>
    </citation>
    <scope>NUCLEOTIDE SEQUENCE</scope>
    <source>
        <strain evidence="2">WSJ</strain>
        <tissue evidence="2">Leaf</tissue>
    </source>
</reference>
<feature type="region of interest" description="Disordered" evidence="1">
    <location>
        <begin position="1"/>
        <end position="21"/>
    </location>
</feature>
<gene>
    <name evidence="2" type="ORF">QVD17_16249</name>
</gene>
<organism evidence="2 3">
    <name type="scientific">Tagetes erecta</name>
    <name type="common">African marigold</name>
    <dbReference type="NCBI Taxonomy" id="13708"/>
    <lineage>
        <taxon>Eukaryota</taxon>
        <taxon>Viridiplantae</taxon>
        <taxon>Streptophyta</taxon>
        <taxon>Embryophyta</taxon>
        <taxon>Tracheophyta</taxon>
        <taxon>Spermatophyta</taxon>
        <taxon>Magnoliopsida</taxon>
        <taxon>eudicotyledons</taxon>
        <taxon>Gunneridae</taxon>
        <taxon>Pentapetalae</taxon>
        <taxon>asterids</taxon>
        <taxon>campanulids</taxon>
        <taxon>Asterales</taxon>
        <taxon>Asteraceae</taxon>
        <taxon>Asteroideae</taxon>
        <taxon>Heliantheae alliance</taxon>
        <taxon>Tageteae</taxon>
        <taxon>Tagetes</taxon>
    </lineage>
</organism>
<dbReference type="Proteomes" id="UP001229421">
    <property type="component" value="Unassembled WGS sequence"/>
</dbReference>
<comment type="caution">
    <text evidence="2">The sequence shown here is derived from an EMBL/GenBank/DDBJ whole genome shotgun (WGS) entry which is preliminary data.</text>
</comment>
<evidence type="ECO:0000313" key="3">
    <source>
        <dbReference type="Proteomes" id="UP001229421"/>
    </source>
</evidence>
<evidence type="ECO:0000256" key="1">
    <source>
        <dbReference type="SAM" id="MobiDB-lite"/>
    </source>
</evidence>
<name>A0AAD8P0I7_TARER</name>
<dbReference type="EMBL" id="JAUHHV010000004">
    <property type="protein sequence ID" value="KAK1427561.1"/>
    <property type="molecule type" value="Genomic_DNA"/>
</dbReference>
<keyword evidence="3" id="KW-1185">Reference proteome</keyword>
<accession>A0AAD8P0I7</accession>